<evidence type="ECO:0000313" key="2">
    <source>
        <dbReference type="EMBL" id="SVE43075.1"/>
    </source>
</evidence>
<reference evidence="2" key="1">
    <citation type="submission" date="2018-05" db="EMBL/GenBank/DDBJ databases">
        <authorList>
            <person name="Lanie J.A."/>
            <person name="Ng W.-L."/>
            <person name="Kazmierczak K.M."/>
            <person name="Andrzejewski T.M."/>
            <person name="Davidsen T.M."/>
            <person name="Wayne K.J."/>
            <person name="Tettelin H."/>
            <person name="Glass J.I."/>
            <person name="Rusch D."/>
            <person name="Podicherti R."/>
            <person name="Tsui H.-C.T."/>
            <person name="Winkler M.E."/>
        </authorList>
    </citation>
    <scope>NUCLEOTIDE SEQUENCE</scope>
</reference>
<gene>
    <name evidence="2" type="ORF">METZ01_LOCUS495929</name>
</gene>
<feature type="non-terminal residue" evidence="2">
    <location>
        <position position="236"/>
    </location>
</feature>
<accession>A0A383DFN8</accession>
<feature type="domain" description="Calcineurin-like phosphoesterase" evidence="1">
    <location>
        <begin position="5"/>
        <end position="199"/>
    </location>
</feature>
<name>A0A383DFN8_9ZZZZ</name>
<dbReference type="SUPFAM" id="SSF56300">
    <property type="entry name" value="Metallo-dependent phosphatases"/>
    <property type="match status" value="1"/>
</dbReference>
<dbReference type="Pfam" id="PF00149">
    <property type="entry name" value="Metallophos"/>
    <property type="match status" value="1"/>
</dbReference>
<dbReference type="GO" id="GO:0016787">
    <property type="term" value="F:hydrolase activity"/>
    <property type="evidence" value="ECO:0007669"/>
    <property type="project" value="InterPro"/>
</dbReference>
<dbReference type="Gene3D" id="3.60.21.10">
    <property type="match status" value="1"/>
</dbReference>
<proteinExistence type="predicted"/>
<feature type="non-terminal residue" evidence="2">
    <location>
        <position position="1"/>
    </location>
</feature>
<dbReference type="EMBL" id="UINC01216791">
    <property type="protein sequence ID" value="SVE43075.1"/>
    <property type="molecule type" value="Genomic_DNA"/>
</dbReference>
<organism evidence="2">
    <name type="scientific">marine metagenome</name>
    <dbReference type="NCBI Taxonomy" id="408172"/>
    <lineage>
        <taxon>unclassified sequences</taxon>
        <taxon>metagenomes</taxon>
        <taxon>ecological metagenomes</taxon>
    </lineage>
</organism>
<dbReference type="InterPro" id="IPR029052">
    <property type="entry name" value="Metallo-depent_PP-like"/>
</dbReference>
<dbReference type="InterPro" id="IPR004843">
    <property type="entry name" value="Calcineurin-like_PHP"/>
</dbReference>
<dbReference type="AlphaFoldDB" id="A0A383DFN8"/>
<protein>
    <recommendedName>
        <fullName evidence="1">Calcineurin-like phosphoesterase domain-containing protein</fullName>
    </recommendedName>
</protein>
<evidence type="ECO:0000259" key="1">
    <source>
        <dbReference type="Pfam" id="PF00149"/>
    </source>
</evidence>
<sequence>GTLLVGVVGDTGIGERAYHPGFIAVAKALKSHRPNLLLHLGDFVYQPKIFPQTCPERYLREIRKTLADPFQFKLFVPGDNDLPPNRKKPKGSGCWEKIDGMDSNFDSYPTSTHEPRTYEGTMTIGNTFFAILNTYPWRDPKLWLAPRIKKAKNQGLWTIIALHEPAITTAWYLEKRNTVLKQLTALKPDLVFAGNQHSYERFHQINTPKQDGSIPFVVSKSGDYLKGDGTIFVVSG</sequence>